<dbReference type="PhylomeDB" id="K6UYY9"/>
<dbReference type="PIRSF" id="PIRSF001237">
    <property type="entry name" value="DHOdimr"/>
    <property type="match status" value="1"/>
</dbReference>
<evidence type="ECO:0000256" key="4">
    <source>
        <dbReference type="ARBA" id="ARBA00022975"/>
    </source>
</evidence>
<dbReference type="EMBL" id="DF157104">
    <property type="protein sequence ID" value="GAB67855.1"/>
    <property type="molecule type" value="Genomic_DNA"/>
</dbReference>
<dbReference type="UniPathway" id="UPA00070">
    <property type="reaction ID" value="UER00117"/>
</dbReference>
<sequence>MEPLHIPLGDDMHCHLRQGDMLSFTVGAIKKGGCDRVLVMPNTTPIISTCEEAKKYRNELTKQDPSVDYLMTLYLNKKTDPNDILKNHEECNLQGVKIYPSNVTTNSNHGVTTLEKYYEIFHTLEKMNKSLHIHCEEPNVNPLYAERSYVQYIHDLAVHFPHLKIVLEHISTVDMINLVRTYPNIAGSITPHHLHLTIDDVVDTERYDYATDVVSIEKYIKNVYNYCKPLPKTIDDKVALCKIIQEGFPRIFLGSDSAPHYKEHKNDPHYKPGIYTQPFLMSYVSHIFNKINSLDKVENFACKNAANFLNLKEKKIGTNEQPLSLCIQKKAFKIADEYFGVVPFLAGQTIDFTASVVVSKTEDASTEEGGISK</sequence>
<dbReference type="InterPro" id="IPR004721">
    <property type="entry name" value="DHOdimr"/>
</dbReference>
<dbReference type="HAMAP" id="MF_00219">
    <property type="entry name" value="PyrC_classII"/>
    <property type="match status" value="1"/>
</dbReference>
<evidence type="ECO:0000313" key="6">
    <source>
        <dbReference type="Proteomes" id="UP000006319"/>
    </source>
</evidence>
<dbReference type="Gene3D" id="3.20.20.140">
    <property type="entry name" value="Metal-dependent hydrolases"/>
    <property type="match status" value="1"/>
</dbReference>
<dbReference type="OrthoDB" id="1670005at2759"/>
<evidence type="ECO:0000256" key="1">
    <source>
        <dbReference type="ARBA" id="ARBA00022723"/>
    </source>
</evidence>
<evidence type="ECO:0000313" key="5">
    <source>
        <dbReference type="EMBL" id="GAB67855.1"/>
    </source>
</evidence>
<dbReference type="OMA" id="TLHHISM"/>
<dbReference type="PROSITE" id="PS00483">
    <property type="entry name" value="DIHYDROOROTASE_2"/>
    <property type="match status" value="1"/>
</dbReference>
<keyword evidence="6" id="KW-1185">Reference proteome</keyword>
<dbReference type="PANTHER" id="PTHR43137">
    <property type="entry name" value="DIHYDROOROTASE"/>
    <property type="match status" value="1"/>
</dbReference>
<dbReference type="GO" id="GO:0046872">
    <property type="term" value="F:metal ion binding"/>
    <property type="evidence" value="ECO:0007669"/>
    <property type="project" value="UniProtKB-KW"/>
</dbReference>
<dbReference type="GO" id="GO:0004151">
    <property type="term" value="F:dihydroorotase activity"/>
    <property type="evidence" value="ECO:0007669"/>
    <property type="project" value="InterPro"/>
</dbReference>
<dbReference type="KEGG" id="pcy:PCYB_124210"/>
<keyword evidence="2" id="KW-0378">Hydrolase</keyword>
<dbReference type="VEuPathDB" id="PlasmoDB:PCYB_124210"/>
<protein>
    <submittedName>
        <fullName evidence="5">Dihydroorotase</fullName>
    </submittedName>
</protein>
<evidence type="ECO:0000256" key="3">
    <source>
        <dbReference type="ARBA" id="ARBA00022833"/>
    </source>
</evidence>
<dbReference type="InterPro" id="IPR002195">
    <property type="entry name" value="Dihydroorotase_CS"/>
</dbReference>
<evidence type="ECO:0000256" key="2">
    <source>
        <dbReference type="ARBA" id="ARBA00022801"/>
    </source>
</evidence>
<dbReference type="GO" id="GO:0005737">
    <property type="term" value="C:cytoplasm"/>
    <property type="evidence" value="ECO:0007669"/>
    <property type="project" value="TreeGrafter"/>
</dbReference>
<dbReference type="GeneID" id="14694228"/>
<reference evidence="5 6" key="1">
    <citation type="journal article" date="2012" name="Nat. Genet.">
        <title>Plasmodium cynomolgi genome sequences provide insight into Plasmodium vivax and the monkey malaria clade.</title>
        <authorList>
            <person name="Tachibana S."/>
            <person name="Sullivan S.A."/>
            <person name="Kawai S."/>
            <person name="Nakamura S."/>
            <person name="Kim H.R."/>
            <person name="Goto N."/>
            <person name="Arisue N."/>
            <person name="Palacpac N.M.Q."/>
            <person name="Honma H."/>
            <person name="Yagi M."/>
            <person name="Tougan T."/>
            <person name="Katakai Y."/>
            <person name="Kaneko O."/>
            <person name="Mita T."/>
            <person name="Kita K."/>
            <person name="Yasutomi Y."/>
            <person name="Sutton P.L."/>
            <person name="Shakhbatyan R."/>
            <person name="Horii T."/>
            <person name="Yasunaga T."/>
            <person name="Barnwell J.W."/>
            <person name="Escalante A.A."/>
            <person name="Carlton J.M."/>
            <person name="Tanabe K."/>
        </authorList>
    </citation>
    <scope>NUCLEOTIDE SEQUENCE [LARGE SCALE GENOMIC DNA]</scope>
    <source>
        <strain evidence="5 6">B</strain>
    </source>
</reference>
<dbReference type="Proteomes" id="UP000006319">
    <property type="component" value="Chromosome 12"/>
</dbReference>
<name>K6UYY9_PLACD</name>
<dbReference type="GO" id="GO:0006207">
    <property type="term" value="P:'de novo' pyrimidine nucleobase biosynthetic process"/>
    <property type="evidence" value="ECO:0007669"/>
    <property type="project" value="TreeGrafter"/>
</dbReference>
<dbReference type="SUPFAM" id="SSF51556">
    <property type="entry name" value="Metallo-dependent hydrolases"/>
    <property type="match status" value="1"/>
</dbReference>
<dbReference type="InterPro" id="IPR032466">
    <property type="entry name" value="Metal_Hydrolase"/>
</dbReference>
<dbReference type="eggNOG" id="KOG2902">
    <property type="taxonomic scope" value="Eukaryota"/>
</dbReference>
<proteinExistence type="inferred from homology"/>
<keyword evidence="3" id="KW-0862">Zinc</keyword>
<keyword evidence="1" id="KW-0479">Metal-binding</keyword>
<accession>K6UYY9</accession>
<dbReference type="PANTHER" id="PTHR43137:SF1">
    <property type="entry name" value="DIHYDROOROTASE"/>
    <property type="match status" value="1"/>
</dbReference>
<dbReference type="GO" id="GO:0044205">
    <property type="term" value="P:'de novo' UMP biosynthetic process"/>
    <property type="evidence" value="ECO:0007669"/>
    <property type="project" value="UniProtKB-UniPathway"/>
</dbReference>
<gene>
    <name evidence="5" type="ORF">PCYB_124210</name>
</gene>
<dbReference type="RefSeq" id="XP_004223802.1">
    <property type="nucleotide sequence ID" value="XM_004223754.1"/>
</dbReference>
<keyword evidence="4" id="KW-0665">Pyrimidine biosynthesis</keyword>
<organism evidence="5 6">
    <name type="scientific">Plasmodium cynomolgi (strain B)</name>
    <dbReference type="NCBI Taxonomy" id="1120755"/>
    <lineage>
        <taxon>Eukaryota</taxon>
        <taxon>Sar</taxon>
        <taxon>Alveolata</taxon>
        <taxon>Apicomplexa</taxon>
        <taxon>Aconoidasida</taxon>
        <taxon>Haemosporida</taxon>
        <taxon>Plasmodiidae</taxon>
        <taxon>Plasmodium</taxon>
        <taxon>Plasmodium (Plasmodium)</taxon>
    </lineage>
</organism>
<dbReference type="AlphaFoldDB" id="K6UYY9"/>